<dbReference type="SUPFAM" id="SSF54534">
    <property type="entry name" value="FKBP-like"/>
    <property type="match status" value="1"/>
</dbReference>
<feature type="compositionally biased region" description="Basic and acidic residues" evidence="12">
    <location>
        <begin position="114"/>
        <end position="124"/>
    </location>
</feature>
<evidence type="ECO:0000256" key="5">
    <source>
        <dbReference type="ARBA" id="ARBA00022737"/>
    </source>
</evidence>
<proteinExistence type="predicted"/>
<keyword evidence="8 11" id="KW-0697">Rotamase</keyword>
<feature type="compositionally biased region" description="Polar residues" evidence="12">
    <location>
        <begin position="22"/>
        <end position="35"/>
    </location>
</feature>
<dbReference type="GeneTree" id="ENSGT00940000159964"/>
<dbReference type="InterPro" id="IPR018247">
    <property type="entry name" value="EF_Hand_1_Ca_BS"/>
</dbReference>
<reference evidence="15" key="3">
    <citation type="submission" date="2025-08" db="UniProtKB">
        <authorList>
            <consortium name="Ensembl"/>
        </authorList>
    </citation>
    <scope>IDENTIFICATION</scope>
</reference>
<dbReference type="Gene3D" id="1.10.238.10">
    <property type="entry name" value="EF-hand"/>
    <property type="match status" value="1"/>
</dbReference>
<name>K7F4E0_PELSI</name>
<feature type="domain" description="EF-hand" evidence="14">
    <location>
        <begin position="353"/>
        <end position="386"/>
    </location>
</feature>
<organism evidence="15 16">
    <name type="scientific">Pelodiscus sinensis</name>
    <name type="common">Chinese softshell turtle</name>
    <name type="synonym">Trionyx sinensis</name>
    <dbReference type="NCBI Taxonomy" id="13735"/>
    <lineage>
        <taxon>Eukaryota</taxon>
        <taxon>Metazoa</taxon>
        <taxon>Chordata</taxon>
        <taxon>Craniata</taxon>
        <taxon>Vertebrata</taxon>
        <taxon>Euteleostomi</taxon>
        <taxon>Archelosauria</taxon>
        <taxon>Testudinata</taxon>
        <taxon>Testudines</taxon>
        <taxon>Cryptodira</taxon>
        <taxon>Trionychia</taxon>
        <taxon>Trionychidae</taxon>
        <taxon>Pelodiscus</taxon>
    </lineage>
</organism>
<accession>K7F4E0</accession>
<evidence type="ECO:0000259" key="14">
    <source>
        <dbReference type="PROSITE" id="PS50222"/>
    </source>
</evidence>
<dbReference type="InterPro" id="IPR001179">
    <property type="entry name" value="PPIase_FKBP_dom"/>
</dbReference>
<keyword evidence="6" id="KW-0256">Endoplasmic reticulum</keyword>
<keyword evidence="9" id="KW-0325">Glycoprotein</keyword>
<reference evidence="16" key="2">
    <citation type="journal article" date="2013" name="Nat. Genet.">
        <title>The draft genomes of soft-shell turtle and green sea turtle yield insights into the development and evolution of the turtle-specific body plan.</title>
        <authorList>
            <person name="Wang Z."/>
            <person name="Pascual-Anaya J."/>
            <person name="Zadissa A."/>
            <person name="Li W."/>
            <person name="Niimura Y."/>
            <person name="Huang Z."/>
            <person name="Li C."/>
            <person name="White S."/>
            <person name="Xiong Z."/>
            <person name="Fang D."/>
            <person name="Wang B."/>
            <person name="Ming Y."/>
            <person name="Chen Y."/>
            <person name="Zheng Y."/>
            <person name="Kuraku S."/>
            <person name="Pignatelli M."/>
            <person name="Herrero J."/>
            <person name="Beal K."/>
            <person name="Nozawa M."/>
            <person name="Li Q."/>
            <person name="Wang J."/>
            <person name="Zhang H."/>
            <person name="Yu L."/>
            <person name="Shigenobu S."/>
            <person name="Wang J."/>
            <person name="Liu J."/>
            <person name="Flicek P."/>
            <person name="Searle S."/>
            <person name="Wang J."/>
            <person name="Kuratani S."/>
            <person name="Yin Y."/>
            <person name="Aken B."/>
            <person name="Zhang G."/>
            <person name="Irie N."/>
        </authorList>
    </citation>
    <scope>NUCLEOTIDE SEQUENCE [LARGE SCALE GENOMIC DNA]</scope>
    <source>
        <strain evidence="16">Daiwa-1</strain>
    </source>
</reference>
<keyword evidence="10 11" id="KW-0413">Isomerase</keyword>
<comment type="catalytic activity">
    <reaction evidence="1 11">
        <text>[protein]-peptidylproline (omega=180) = [protein]-peptidylproline (omega=0)</text>
        <dbReference type="Rhea" id="RHEA:16237"/>
        <dbReference type="Rhea" id="RHEA-COMP:10747"/>
        <dbReference type="Rhea" id="RHEA-COMP:10748"/>
        <dbReference type="ChEBI" id="CHEBI:83833"/>
        <dbReference type="ChEBI" id="CHEBI:83834"/>
        <dbReference type="EC" id="5.2.1.8"/>
    </reaction>
</comment>
<dbReference type="STRING" id="13735.ENSPSIP00000002900"/>
<dbReference type="GO" id="GO:0005509">
    <property type="term" value="F:calcium ion binding"/>
    <property type="evidence" value="ECO:0007669"/>
    <property type="project" value="InterPro"/>
</dbReference>
<evidence type="ECO:0000313" key="15">
    <source>
        <dbReference type="Ensembl" id="ENSPSIP00000002900.1"/>
    </source>
</evidence>
<dbReference type="FunFam" id="3.10.50.40:FF:000006">
    <property type="entry name" value="Peptidyl-prolyl cis-trans isomerase"/>
    <property type="match status" value="1"/>
</dbReference>
<dbReference type="InterPro" id="IPR046357">
    <property type="entry name" value="PPIase_dom_sf"/>
</dbReference>
<keyword evidence="3" id="KW-0479">Metal-binding</keyword>
<dbReference type="PANTHER" id="PTHR46222">
    <property type="entry name" value="PEPTIDYL-PROLYL CIS-TRANS ISOMERASE FKBP7/14"/>
    <property type="match status" value="1"/>
</dbReference>
<evidence type="ECO:0000256" key="1">
    <source>
        <dbReference type="ARBA" id="ARBA00000971"/>
    </source>
</evidence>
<feature type="compositionally biased region" description="Polar residues" evidence="12">
    <location>
        <begin position="65"/>
        <end position="79"/>
    </location>
</feature>
<evidence type="ECO:0000256" key="9">
    <source>
        <dbReference type="ARBA" id="ARBA00023180"/>
    </source>
</evidence>
<dbReference type="EMBL" id="AGCU01060210">
    <property type="status" value="NOT_ANNOTATED_CDS"/>
    <property type="molecule type" value="Genomic_DNA"/>
</dbReference>
<evidence type="ECO:0000259" key="13">
    <source>
        <dbReference type="PROSITE" id="PS50059"/>
    </source>
</evidence>
<keyword evidence="5" id="KW-0677">Repeat</keyword>
<reference evidence="16" key="1">
    <citation type="submission" date="2011-10" db="EMBL/GenBank/DDBJ databases">
        <authorList>
            <consortium name="Soft-shell Turtle Genome Consortium"/>
        </authorList>
    </citation>
    <scope>NUCLEOTIDE SEQUENCE [LARGE SCALE GENOMIC DNA]</scope>
    <source>
        <strain evidence="16">Daiwa-1</strain>
    </source>
</reference>
<keyword evidence="16" id="KW-1185">Reference proteome</keyword>
<dbReference type="PROSITE" id="PS00018">
    <property type="entry name" value="EF_HAND_1"/>
    <property type="match status" value="2"/>
</dbReference>
<dbReference type="PROSITE" id="PS50059">
    <property type="entry name" value="FKBP_PPIASE"/>
    <property type="match status" value="1"/>
</dbReference>
<keyword evidence="7" id="KW-0106">Calcium</keyword>
<evidence type="ECO:0000256" key="6">
    <source>
        <dbReference type="ARBA" id="ARBA00022824"/>
    </source>
</evidence>
<evidence type="ECO:0000256" key="12">
    <source>
        <dbReference type="SAM" id="MobiDB-lite"/>
    </source>
</evidence>
<dbReference type="HOGENOM" id="CLU_715629_0_0_1"/>
<dbReference type="SUPFAM" id="SSF47473">
    <property type="entry name" value="EF-hand"/>
    <property type="match status" value="1"/>
</dbReference>
<dbReference type="Gene3D" id="3.10.50.40">
    <property type="match status" value="1"/>
</dbReference>
<keyword evidence="4" id="KW-0732">Signal</keyword>
<dbReference type="InterPro" id="IPR011992">
    <property type="entry name" value="EF-hand-dom_pair"/>
</dbReference>
<dbReference type="eggNOG" id="KOG0549">
    <property type="taxonomic scope" value="Eukaryota"/>
</dbReference>
<evidence type="ECO:0000313" key="16">
    <source>
        <dbReference type="Proteomes" id="UP000007267"/>
    </source>
</evidence>
<feature type="domain" description="PPIase FKBP-type" evidence="13">
    <location>
        <begin position="217"/>
        <end position="309"/>
    </location>
</feature>
<evidence type="ECO:0000256" key="7">
    <source>
        <dbReference type="ARBA" id="ARBA00022837"/>
    </source>
</evidence>
<dbReference type="InterPro" id="IPR052273">
    <property type="entry name" value="PPIase_FKBP"/>
</dbReference>
<evidence type="ECO:0000256" key="8">
    <source>
        <dbReference type="ARBA" id="ARBA00023110"/>
    </source>
</evidence>
<sequence>MARAASLRFCPLRPKHEKENGATASVETRTPNPSTLREGRCRQSQLRGEGRDAHIYTEYPAPCETAQSPSSTSGETGSRTPCKIRLLSPEVVQSRSRAPREPLKHCPGGKRSGLKRESDVLGRSRREHTRLTAPSTHFSAGVHNCPWGRSKRAGRSSLAKPTDLDRAALQLREVHAPAFGLLTIHTQAQMKEDAPAEDVKIEVLHVPEECKSKSKKGDLLNAHYDGYLAGDGSKFYCSRTQNQGHPKWFVLGVGQVIKGLDIAMMGMCPGEKRKVTIPPSLAYGNQGYAQGKIPPNATLIFDIELYAVNKGPRSVEAFTQIDMDSDKKLSRDEISHYLKEEFKRDGKKRDASVHDSILTDIFKKNDHDGDGFISAKEYNVYQHDEL</sequence>
<dbReference type="InterPro" id="IPR002048">
    <property type="entry name" value="EF_hand_dom"/>
</dbReference>
<dbReference type="Ensembl" id="ENSPSIT00000002911.1">
    <property type="protein sequence ID" value="ENSPSIP00000002900.1"/>
    <property type="gene ID" value="ENSPSIG00000002815.1"/>
</dbReference>
<evidence type="ECO:0000256" key="10">
    <source>
        <dbReference type="ARBA" id="ARBA00023235"/>
    </source>
</evidence>
<evidence type="ECO:0000256" key="2">
    <source>
        <dbReference type="ARBA" id="ARBA00013194"/>
    </source>
</evidence>
<dbReference type="PROSITE" id="PS50222">
    <property type="entry name" value="EF_HAND_2"/>
    <property type="match status" value="1"/>
</dbReference>
<dbReference type="GO" id="GO:0003755">
    <property type="term" value="F:peptidyl-prolyl cis-trans isomerase activity"/>
    <property type="evidence" value="ECO:0007669"/>
    <property type="project" value="UniProtKB-KW"/>
</dbReference>
<evidence type="ECO:0000256" key="3">
    <source>
        <dbReference type="ARBA" id="ARBA00022723"/>
    </source>
</evidence>
<evidence type="ECO:0000256" key="11">
    <source>
        <dbReference type="PROSITE-ProRule" id="PRU00277"/>
    </source>
</evidence>
<gene>
    <name evidence="15" type="primary">FKBP7</name>
</gene>
<dbReference type="EC" id="5.2.1.8" evidence="2 11"/>
<reference evidence="15" key="4">
    <citation type="submission" date="2025-09" db="UniProtKB">
        <authorList>
            <consortium name="Ensembl"/>
        </authorList>
    </citation>
    <scope>IDENTIFICATION</scope>
</reference>
<protein>
    <recommendedName>
        <fullName evidence="2 11">peptidylprolyl isomerase</fullName>
        <ecNumber evidence="2 11">5.2.1.8</ecNumber>
    </recommendedName>
</protein>
<dbReference type="Pfam" id="PF00254">
    <property type="entry name" value="FKBP_C"/>
    <property type="match status" value="1"/>
</dbReference>
<dbReference type="Proteomes" id="UP000007267">
    <property type="component" value="Unassembled WGS sequence"/>
</dbReference>
<dbReference type="AlphaFoldDB" id="K7F4E0"/>
<evidence type="ECO:0000256" key="4">
    <source>
        <dbReference type="ARBA" id="ARBA00022729"/>
    </source>
</evidence>
<feature type="region of interest" description="Disordered" evidence="12">
    <location>
        <begin position="1"/>
        <end position="144"/>
    </location>
</feature>
<dbReference type="GO" id="GO:0005783">
    <property type="term" value="C:endoplasmic reticulum"/>
    <property type="evidence" value="ECO:0007669"/>
    <property type="project" value="UniProtKB-ARBA"/>
</dbReference>
<dbReference type="PANTHER" id="PTHR46222:SF2">
    <property type="entry name" value="PEPTIDYL-PROLYL CIS-TRANS ISOMERASE FKBP7"/>
    <property type="match status" value="1"/>
</dbReference>